<gene>
    <name evidence="1" type="ORF">BO83DRAFT_375554</name>
</gene>
<dbReference type="OrthoDB" id="10402330at2759"/>
<sequence>MEEATSPLAIFEVTTISMQCNTNDDPVATTLKVLVCIQRTHKQGTVWYGYAQTIRGEWSSHTTYTGHTTAQKCSGVLDVRHFIPQLRACSTIVSRTTYLTCQSAIQLGASAVVSVQPQPTSAVIGYPSLGLLRT</sequence>
<evidence type="ECO:0000313" key="1">
    <source>
        <dbReference type="EMBL" id="PWY81361.1"/>
    </source>
</evidence>
<dbReference type="EMBL" id="MSFU01000004">
    <property type="protein sequence ID" value="PWY81361.1"/>
    <property type="molecule type" value="Genomic_DNA"/>
</dbReference>
<dbReference type="AlphaFoldDB" id="A0A317W6R3"/>
<reference evidence="1" key="1">
    <citation type="submission" date="2016-12" db="EMBL/GenBank/DDBJ databases">
        <title>The genomes of Aspergillus section Nigri reveals drivers in fungal speciation.</title>
        <authorList>
            <consortium name="DOE Joint Genome Institute"/>
            <person name="Vesth T.C."/>
            <person name="Nybo J."/>
            <person name="Theobald S."/>
            <person name="Brandl J."/>
            <person name="Frisvad J.C."/>
            <person name="Nielsen K.F."/>
            <person name="Lyhne E.K."/>
            <person name="Kogle M.E."/>
            <person name="Kuo A."/>
            <person name="Riley R."/>
            <person name="Clum A."/>
            <person name="Nolan M."/>
            <person name="Lipzen A."/>
            <person name="Salamov A."/>
            <person name="Henrissat B."/>
            <person name="Wiebenga A."/>
            <person name="De vries R.P."/>
            <person name="Grigoriev I.V."/>
            <person name="Mortensen U.H."/>
            <person name="Andersen M.R."/>
            <person name="Baker S.E."/>
        </authorList>
    </citation>
    <scope>NUCLEOTIDE SEQUENCE</scope>
    <source>
        <strain evidence="1">CBS 122712</strain>
    </source>
</reference>
<name>A0A317W6R3_ASPEC</name>
<comment type="caution">
    <text evidence="1">The sequence shown here is derived from an EMBL/GenBank/DDBJ whole genome shotgun (WGS) entry which is preliminary data.</text>
</comment>
<accession>A0A317W6R3</accession>
<keyword evidence="2" id="KW-1185">Reference proteome</keyword>
<protein>
    <submittedName>
        <fullName evidence="1">Uncharacterized protein</fullName>
    </submittedName>
</protein>
<proteinExistence type="predicted"/>
<dbReference type="VEuPathDB" id="FungiDB:BO83DRAFT_375554"/>
<organism evidence="1 2">
    <name type="scientific">Aspergillus eucalypticola (strain CBS 122712 / IBT 29274)</name>
    <dbReference type="NCBI Taxonomy" id="1448314"/>
    <lineage>
        <taxon>Eukaryota</taxon>
        <taxon>Fungi</taxon>
        <taxon>Dikarya</taxon>
        <taxon>Ascomycota</taxon>
        <taxon>Pezizomycotina</taxon>
        <taxon>Eurotiomycetes</taxon>
        <taxon>Eurotiomycetidae</taxon>
        <taxon>Eurotiales</taxon>
        <taxon>Aspergillaceae</taxon>
        <taxon>Aspergillus</taxon>
        <taxon>Aspergillus subgen. Circumdati</taxon>
    </lineage>
</organism>
<dbReference type="RefSeq" id="XP_025391784.1">
    <property type="nucleotide sequence ID" value="XM_025530485.1"/>
</dbReference>
<dbReference type="GeneID" id="37052447"/>
<dbReference type="Proteomes" id="UP000246171">
    <property type="component" value="Unassembled WGS sequence"/>
</dbReference>
<evidence type="ECO:0000313" key="2">
    <source>
        <dbReference type="Proteomes" id="UP000246171"/>
    </source>
</evidence>